<feature type="transmembrane region" description="Helical" evidence="6">
    <location>
        <begin position="244"/>
        <end position="265"/>
    </location>
</feature>
<evidence type="ECO:0000256" key="5">
    <source>
        <dbReference type="ARBA" id="ARBA00023136"/>
    </source>
</evidence>
<evidence type="ECO:0000313" key="7">
    <source>
        <dbReference type="EMBL" id="TYL36341.1"/>
    </source>
</evidence>
<evidence type="ECO:0000313" key="8">
    <source>
        <dbReference type="Proteomes" id="UP000766904"/>
    </source>
</evidence>
<feature type="transmembrane region" description="Helical" evidence="6">
    <location>
        <begin position="176"/>
        <end position="194"/>
    </location>
</feature>
<feature type="transmembrane region" description="Helical" evidence="6">
    <location>
        <begin position="94"/>
        <end position="112"/>
    </location>
</feature>
<comment type="subcellular location">
    <subcellularLocation>
        <location evidence="1">Cell membrane</location>
        <topology evidence="1">Multi-pass membrane protein</topology>
    </subcellularLocation>
</comment>
<feature type="transmembrane region" description="Helical" evidence="6">
    <location>
        <begin position="493"/>
        <end position="512"/>
    </location>
</feature>
<feature type="transmembrane region" description="Helical" evidence="6">
    <location>
        <begin position="417"/>
        <end position="439"/>
    </location>
</feature>
<reference evidence="7" key="1">
    <citation type="submission" date="2017-11" db="EMBL/GenBank/DDBJ databases">
        <authorList>
            <person name="Kajale S.C."/>
            <person name="Sharma A."/>
        </authorList>
    </citation>
    <scope>NUCLEOTIDE SEQUENCE</scope>
    <source>
        <strain evidence="7">LS1_42</strain>
    </source>
</reference>
<feature type="transmembrane region" description="Helical" evidence="6">
    <location>
        <begin position="141"/>
        <end position="164"/>
    </location>
</feature>
<sequence>MSQEDELFVREATGLVREWSSYDAWVYAFLSVNVITLGFYIWTFNAFIPQGSPILATIIAVVAITFQNAVYATLVSSMPRVGGDYIWQSRILGGFWGFFLAWPGWVFILWLWVPIYGEILSWLVFAPLSALAGYPELARFWSTGTGLFVSSMVVIAFAFIYVSLGMRWYARIQQTLFYVGVVGLVVFVGSLLTTSPSEFEGTFDSYMAAWLPDEGITYQGVIDVSAEAGVEFASLWSLNWRASYLLFPMLLFWIMWTVWGSTLFGEVREAGEWRKMFTVFEAALVAAAVLAIFLWILFSNAIDYTFYQALNWSYFVGSGELQWVSSPTLLAAMAAGGGWLGGLIVVLMGGWFFAWSGTVFLSSTRVIFATAFDRTIPETFSEVKTRFNSPIYAILMMVVPASILTVVYFFVPGFETLTLAATFAIAITFFGSTVACMLFPLRRPELFSQNPMSDYTIGSVPIISIVAGVYALILLSVFYFWATRDAYGLNNVYSAGFIAFLYVLAAAIYFGMKYYRKATEGVDLDKIHSEIPKD</sequence>
<feature type="transmembrane region" description="Helical" evidence="6">
    <location>
        <begin position="460"/>
        <end position="481"/>
    </location>
</feature>
<accession>A0A8J8PWV6</accession>
<comment type="caution">
    <text evidence="7">The sequence shown here is derived from an EMBL/GenBank/DDBJ whole genome shotgun (WGS) entry which is preliminary data.</text>
</comment>
<keyword evidence="5 6" id="KW-0472">Membrane</keyword>
<proteinExistence type="predicted"/>
<dbReference type="AlphaFoldDB" id="A0A8J8PWV6"/>
<dbReference type="PANTHER" id="PTHR42770">
    <property type="entry name" value="AMINO ACID TRANSPORTER-RELATED"/>
    <property type="match status" value="1"/>
</dbReference>
<keyword evidence="2" id="KW-1003">Cell membrane</keyword>
<feature type="transmembrane region" description="Helical" evidence="6">
    <location>
        <begin position="329"/>
        <end position="355"/>
    </location>
</feature>
<evidence type="ECO:0000256" key="1">
    <source>
        <dbReference type="ARBA" id="ARBA00004651"/>
    </source>
</evidence>
<dbReference type="RefSeq" id="WP_148860340.1">
    <property type="nucleotide sequence ID" value="NZ_PHNJ01000019.1"/>
</dbReference>
<evidence type="ECO:0000256" key="4">
    <source>
        <dbReference type="ARBA" id="ARBA00022989"/>
    </source>
</evidence>
<dbReference type="Pfam" id="PF13520">
    <property type="entry name" value="AA_permease_2"/>
    <property type="match status" value="1"/>
</dbReference>
<dbReference type="InterPro" id="IPR050367">
    <property type="entry name" value="APC_superfamily"/>
</dbReference>
<feature type="transmembrane region" description="Helical" evidence="6">
    <location>
        <begin position="277"/>
        <end position="298"/>
    </location>
</feature>
<name>A0A8J8PWV6_9EURY</name>
<dbReference type="GO" id="GO:0022857">
    <property type="term" value="F:transmembrane transporter activity"/>
    <property type="evidence" value="ECO:0007669"/>
    <property type="project" value="InterPro"/>
</dbReference>
<dbReference type="Gene3D" id="1.20.1740.10">
    <property type="entry name" value="Amino acid/polyamine transporter I"/>
    <property type="match status" value="1"/>
</dbReference>
<dbReference type="EMBL" id="PHNJ01000019">
    <property type="protein sequence ID" value="TYL36341.1"/>
    <property type="molecule type" value="Genomic_DNA"/>
</dbReference>
<gene>
    <name evidence="7" type="ORF">CV102_23065</name>
</gene>
<feature type="transmembrane region" description="Helical" evidence="6">
    <location>
        <begin position="54"/>
        <end position="74"/>
    </location>
</feature>
<organism evidence="7 8">
    <name type="scientific">Natronococcus pandeyae</name>
    <dbReference type="NCBI Taxonomy" id="2055836"/>
    <lineage>
        <taxon>Archaea</taxon>
        <taxon>Methanobacteriati</taxon>
        <taxon>Methanobacteriota</taxon>
        <taxon>Stenosarchaea group</taxon>
        <taxon>Halobacteria</taxon>
        <taxon>Halobacteriales</taxon>
        <taxon>Natrialbaceae</taxon>
        <taxon>Natronococcus</taxon>
    </lineage>
</organism>
<feature type="transmembrane region" description="Helical" evidence="6">
    <location>
        <begin position="391"/>
        <end position="411"/>
    </location>
</feature>
<protein>
    <recommendedName>
        <fullName evidence="9">APC family permease</fullName>
    </recommendedName>
</protein>
<keyword evidence="4 6" id="KW-1133">Transmembrane helix</keyword>
<dbReference type="OrthoDB" id="43026at2157"/>
<dbReference type="InterPro" id="IPR002293">
    <property type="entry name" value="AA/rel_permease1"/>
</dbReference>
<evidence type="ECO:0008006" key="9">
    <source>
        <dbReference type="Google" id="ProtNLM"/>
    </source>
</evidence>
<evidence type="ECO:0000256" key="6">
    <source>
        <dbReference type="SAM" id="Phobius"/>
    </source>
</evidence>
<dbReference type="Proteomes" id="UP000766904">
    <property type="component" value="Unassembled WGS sequence"/>
</dbReference>
<keyword evidence="8" id="KW-1185">Reference proteome</keyword>
<dbReference type="GO" id="GO:0005886">
    <property type="term" value="C:plasma membrane"/>
    <property type="evidence" value="ECO:0007669"/>
    <property type="project" value="UniProtKB-SubCell"/>
</dbReference>
<dbReference type="PIRSF" id="PIRSF006060">
    <property type="entry name" value="AA_transporter"/>
    <property type="match status" value="1"/>
</dbReference>
<keyword evidence="3 6" id="KW-0812">Transmembrane</keyword>
<feature type="transmembrane region" description="Helical" evidence="6">
    <location>
        <begin position="24"/>
        <end position="42"/>
    </location>
</feature>
<dbReference type="PANTHER" id="PTHR42770:SF7">
    <property type="entry name" value="MEMBRANE PROTEIN"/>
    <property type="match status" value="1"/>
</dbReference>
<evidence type="ECO:0000256" key="3">
    <source>
        <dbReference type="ARBA" id="ARBA00022692"/>
    </source>
</evidence>
<evidence type="ECO:0000256" key="2">
    <source>
        <dbReference type="ARBA" id="ARBA00022475"/>
    </source>
</evidence>